<dbReference type="EMBL" id="SMLD01000131">
    <property type="protein sequence ID" value="TDE36556.1"/>
    <property type="molecule type" value="Genomic_DNA"/>
</dbReference>
<dbReference type="InterPro" id="IPR011990">
    <property type="entry name" value="TPR-like_helical_dom_sf"/>
</dbReference>
<name>A0A4V2Z7I2_9ACTN</name>
<dbReference type="SUPFAM" id="SSF48452">
    <property type="entry name" value="TPR-like"/>
    <property type="match status" value="1"/>
</dbReference>
<feature type="non-terminal residue" evidence="2">
    <location>
        <position position="143"/>
    </location>
</feature>
<evidence type="ECO:0000256" key="1">
    <source>
        <dbReference type="SAM" id="MobiDB-lite"/>
    </source>
</evidence>
<organism evidence="2 3">
    <name type="scientific">Nonomuraea mesophila</name>
    <dbReference type="NCBI Taxonomy" id="2530382"/>
    <lineage>
        <taxon>Bacteria</taxon>
        <taxon>Bacillati</taxon>
        <taxon>Actinomycetota</taxon>
        <taxon>Actinomycetes</taxon>
        <taxon>Streptosporangiales</taxon>
        <taxon>Streptosporangiaceae</taxon>
        <taxon>Nonomuraea</taxon>
    </lineage>
</organism>
<keyword evidence="2" id="KW-0131">Cell cycle</keyword>
<proteinExistence type="predicted"/>
<feature type="region of interest" description="Disordered" evidence="1">
    <location>
        <begin position="108"/>
        <end position="143"/>
    </location>
</feature>
<evidence type="ECO:0000313" key="3">
    <source>
        <dbReference type="Proteomes" id="UP000295136"/>
    </source>
</evidence>
<dbReference type="Gene3D" id="1.25.40.10">
    <property type="entry name" value="Tetratricopeptide repeat domain"/>
    <property type="match status" value="1"/>
</dbReference>
<keyword evidence="2" id="KW-0132">Cell division</keyword>
<comment type="caution">
    <text evidence="2">The sequence shown here is derived from an EMBL/GenBank/DDBJ whole genome shotgun (WGS) entry which is preliminary data.</text>
</comment>
<protein>
    <submittedName>
        <fullName evidence="2">Cell division protein</fullName>
    </submittedName>
</protein>
<dbReference type="Proteomes" id="UP000295136">
    <property type="component" value="Unassembled WGS sequence"/>
</dbReference>
<reference evidence="2 3" key="1">
    <citation type="submission" date="2019-03" db="EMBL/GenBank/DDBJ databases">
        <title>Draft genome sequences of novel Actinobacteria.</title>
        <authorList>
            <person name="Sahin N."/>
            <person name="Ay H."/>
            <person name="Saygin H."/>
        </authorList>
    </citation>
    <scope>NUCLEOTIDE SEQUENCE [LARGE SCALE GENOMIC DNA]</scope>
    <source>
        <strain evidence="2 3">6K102</strain>
    </source>
</reference>
<sequence>MSDDAGLQALREAARLSPDNLPLRRLLAGQLLAGGYLADAEAEFRGALALAPRDAELTAGLAEAFIRQSAHGAALAALEPLLDTPGHPPVLGVLAARALLGEGDPAQAARRYQEAVSRDPSVADADLAARLAPPPPQPASPYA</sequence>
<dbReference type="AlphaFoldDB" id="A0A4V2Z7I2"/>
<keyword evidence="3" id="KW-1185">Reference proteome</keyword>
<accession>A0A4V2Z7I2</accession>
<gene>
    <name evidence="2" type="ORF">E1295_35025</name>
</gene>
<dbReference type="GO" id="GO:0051301">
    <property type="term" value="P:cell division"/>
    <property type="evidence" value="ECO:0007669"/>
    <property type="project" value="UniProtKB-KW"/>
</dbReference>
<feature type="compositionally biased region" description="Pro residues" evidence="1">
    <location>
        <begin position="132"/>
        <end position="143"/>
    </location>
</feature>
<evidence type="ECO:0000313" key="2">
    <source>
        <dbReference type="EMBL" id="TDE36556.1"/>
    </source>
</evidence>